<dbReference type="RefSeq" id="WP_380036510.1">
    <property type="nucleotide sequence ID" value="NZ_JBHSEH010000004.1"/>
</dbReference>
<reference evidence="4" key="1">
    <citation type="journal article" date="2019" name="Int. J. Syst. Evol. Microbiol.">
        <title>The Global Catalogue of Microorganisms (GCM) 10K type strain sequencing project: providing services to taxonomists for standard genome sequencing and annotation.</title>
        <authorList>
            <consortium name="The Broad Institute Genomics Platform"/>
            <consortium name="The Broad Institute Genome Sequencing Center for Infectious Disease"/>
            <person name="Wu L."/>
            <person name="Ma J."/>
        </authorList>
    </citation>
    <scope>NUCLEOTIDE SEQUENCE [LARGE SCALE GENOMIC DNA]</scope>
    <source>
        <strain evidence="4">CCUG 56029</strain>
    </source>
</reference>
<keyword evidence="1" id="KW-0677">Repeat</keyword>
<dbReference type="InterPro" id="IPR051126">
    <property type="entry name" value="Thiosulfate_sulfurtransferase"/>
</dbReference>
<accession>A0ABV8XKB2</accession>
<evidence type="ECO:0000313" key="4">
    <source>
        <dbReference type="Proteomes" id="UP001595998"/>
    </source>
</evidence>
<evidence type="ECO:0000259" key="2">
    <source>
        <dbReference type="PROSITE" id="PS50206"/>
    </source>
</evidence>
<dbReference type="InterPro" id="IPR001307">
    <property type="entry name" value="Thiosulphate_STrfase_CS"/>
</dbReference>
<organism evidence="3 4">
    <name type="scientific">Deinococcus navajonensis</name>
    <dbReference type="NCBI Taxonomy" id="309884"/>
    <lineage>
        <taxon>Bacteria</taxon>
        <taxon>Thermotogati</taxon>
        <taxon>Deinococcota</taxon>
        <taxon>Deinococci</taxon>
        <taxon>Deinococcales</taxon>
        <taxon>Deinococcaceae</taxon>
        <taxon>Deinococcus</taxon>
    </lineage>
</organism>
<evidence type="ECO:0000313" key="3">
    <source>
        <dbReference type="EMBL" id="MFC4425102.1"/>
    </source>
</evidence>
<dbReference type="InterPro" id="IPR001763">
    <property type="entry name" value="Rhodanese-like_dom"/>
</dbReference>
<dbReference type="InterPro" id="IPR036873">
    <property type="entry name" value="Rhodanese-like_dom_sf"/>
</dbReference>
<comment type="caution">
    <text evidence="3">The sequence shown here is derived from an EMBL/GenBank/DDBJ whole genome shotgun (WGS) entry which is preliminary data.</text>
</comment>
<dbReference type="SUPFAM" id="SSF52821">
    <property type="entry name" value="Rhodanese/Cell cycle control phosphatase"/>
    <property type="match status" value="1"/>
</dbReference>
<sequence>MTYCRIAERSSHTWFVLSQLLGYADVRNYDGSWTEWRNPVGVPFEVAVPLQELTNLPPMSGLASAREGVLLRTLNRGPLKTKPAVWPCLSPCTRP</sequence>
<dbReference type="PANTHER" id="PTHR43855">
    <property type="entry name" value="THIOSULFATE SULFURTRANSFERASE"/>
    <property type="match status" value="1"/>
</dbReference>
<evidence type="ECO:0000256" key="1">
    <source>
        <dbReference type="ARBA" id="ARBA00022737"/>
    </source>
</evidence>
<gene>
    <name evidence="3" type="ORF">ACFOZ9_02685</name>
</gene>
<dbReference type="Gene3D" id="3.40.250.10">
    <property type="entry name" value="Rhodanese-like domain"/>
    <property type="match status" value="1"/>
</dbReference>
<dbReference type="PANTHER" id="PTHR43855:SF1">
    <property type="entry name" value="THIOSULFATE SULFURTRANSFERASE"/>
    <property type="match status" value="1"/>
</dbReference>
<dbReference type="Proteomes" id="UP001595998">
    <property type="component" value="Unassembled WGS sequence"/>
</dbReference>
<dbReference type="EMBL" id="JBHSEH010000004">
    <property type="protein sequence ID" value="MFC4425102.1"/>
    <property type="molecule type" value="Genomic_DNA"/>
</dbReference>
<keyword evidence="4" id="KW-1185">Reference proteome</keyword>
<feature type="domain" description="Rhodanese" evidence="2">
    <location>
        <begin position="2"/>
        <end position="45"/>
    </location>
</feature>
<dbReference type="PROSITE" id="PS00683">
    <property type="entry name" value="RHODANESE_2"/>
    <property type="match status" value="1"/>
</dbReference>
<name>A0ABV8XKB2_9DEIO</name>
<protein>
    <submittedName>
        <fullName evidence="3">Rhodanese-like domain-containing protein</fullName>
    </submittedName>
</protein>
<dbReference type="PROSITE" id="PS50206">
    <property type="entry name" value="RHODANESE_3"/>
    <property type="match status" value="1"/>
</dbReference>
<dbReference type="Pfam" id="PF00581">
    <property type="entry name" value="Rhodanese"/>
    <property type="match status" value="1"/>
</dbReference>
<proteinExistence type="predicted"/>